<reference evidence="1 2" key="2">
    <citation type="journal article" date="2022" name="Mol. Ecol. Resour.">
        <title>The genomes of chicory, endive, great burdock and yacon provide insights into Asteraceae paleo-polyploidization history and plant inulin production.</title>
        <authorList>
            <person name="Fan W."/>
            <person name="Wang S."/>
            <person name="Wang H."/>
            <person name="Wang A."/>
            <person name="Jiang F."/>
            <person name="Liu H."/>
            <person name="Zhao H."/>
            <person name="Xu D."/>
            <person name="Zhang Y."/>
        </authorList>
    </citation>
    <scope>NUCLEOTIDE SEQUENCE [LARGE SCALE GENOMIC DNA]</scope>
    <source>
        <strain evidence="2">cv. Yunnan</strain>
        <tissue evidence="1">Leaves</tissue>
    </source>
</reference>
<name>A0ACB9C9Y7_9ASTR</name>
<dbReference type="EMBL" id="CM042038">
    <property type="protein sequence ID" value="KAI3731101.1"/>
    <property type="molecule type" value="Genomic_DNA"/>
</dbReference>
<protein>
    <submittedName>
        <fullName evidence="1">Uncharacterized protein</fullName>
    </submittedName>
</protein>
<comment type="caution">
    <text evidence="1">The sequence shown here is derived from an EMBL/GenBank/DDBJ whole genome shotgun (WGS) entry which is preliminary data.</text>
</comment>
<dbReference type="Proteomes" id="UP001056120">
    <property type="component" value="Linkage Group LG21"/>
</dbReference>
<proteinExistence type="predicted"/>
<organism evidence="1 2">
    <name type="scientific">Smallanthus sonchifolius</name>
    <dbReference type="NCBI Taxonomy" id="185202"/>
    <lineage>
        <taxon>Eukaryota</taxon>
        <taxon>Viridiplantae</taxon>
        <taxon>Streptophyta</taxon>
        <taxon>Embryophyta</taxon>
        <taxon>Tracheophyta</taxon>
        <taxon>Spermatophyta</taxon>
        <taxon>Magnoliopsida</taxon>
        <taxon>eudicotyledons</taxon>
        <taxon>Gunneridae</taxon>
        <taxon>Pentapetalae</taxon>
        <taxon>asterids</taxon>
        <taxon>campanulids</taxon>
        <taxon>Asterales</taxon>
        <taxon>Asteraceae</taxon>
        <taxon>Asteroideae</taxon>
        <taxon>Heliantheae alliance</taxon>
        <taxon>Millerieae</taxon>
        <taxon>Smallanthus</taxon>
    </lineage>
</organism>
<evidence type="ECO:0000313" key="1">
    <source>
        <dbReference type="EMBL" id="KAI3731101.1"/>
    </source>
</evidence>
<accession>A0ACB9C9Y7</accession>
<keyword evidence="2" id="KW-1185">Reference proteome</keyword>
<gene>
    <name evidence="1" type="ORF">L1987_62284</name>
</gene>
<evidence type="ECO:0000313" key="2">
    <source>
        <dbReference type="Proteomes" id="UP001056120"/>
    </source>
</evidence>
<sequence length="155" mass="17686">MNPRLSRVGQGFLLVLLSMGVSQILPWNLLLLQLVWTTILRRITQEPMEDCKALVVVPPLNAEVLIAVPLSENSTKRCEFSQRRTRRLFSVSEVEALVEAVETLGAGRWRDVKMRAFNDANHRTYVDLKDKWKTLVHTASISPQQRRGQAVPRIV</sequence>
<reference evidence="2" key="1">
    <citation type="journal article" date="2022" name="Mol. Ecol. Resour.">
        <title>The genomes of chicory, endive, great burdock and yacon provide insights into Asteraceae palaeo-polyploidization history and plant inulin production.</title>
        <authorList>
            <person name="Fan W."/>
            <person name="Wang S."/>
            <person name="Wang H."/>
            <person name="Wang A."/>
            <person name="Jiang F."/>
            <person name="Liu H."/>
            <person name="Zhao H."/>
            <person name="Xu D."/>
            <person name="Zhang Y."/>
        </authorList>
    </citation>
    <scope>NUCLEOTIDE SEQUENCE [LARGE SCALE GENOMIC DNA]</scope>
    <source>
        <strain evidence="2">cv. Yunnan</strain>
    </source>
</reference>